<dbReference type="EMBL" id="CP002046">
    <property type="protein sequence ID" value="EAP86431.1"/>
    <property type="molecule type" value="Genomic_DNA"/>
</dbReference>
<reference evidence="1 2" key="1">
    <citation type="journal article" date="2010" name="J. Bacteriol.">
        <title>The complete genome sequence of Croceibacter atlanticus HTCC2559T.</title>
        <authorList>
            <person name="Oh H.M."/>
            <person name="Kang I."/>
            <person name="Ferriera S."/>
            <person name="Giovannoni S.J."/>
            <person name="Cho J.C."/>
        </authorList>
    </citation>
    <scope>NUCLEOTIDE SEQUENCE [LARGE SCALE GENOMIC DNA]</scope>
    <source>
        <strain evidence="2">ATCC BAA-628 / HTCC2559 / KCTC 12090</strain>
    </source>
</reference>
<dbReference type="Proteomes" id="UP000002297">
    <property type="component" value="Chromosome"/>
</dbReference>
<proteinExistence type="predicted"/>
<evidence type="ECO:0008006" key="3">
    <source>
        <dbReference type="Google" id="ProtNLM"/>
    </source>
</evidence>
<protein>
    <recommendedName>
        <fullName evidence="3">DUF4402 domain-containing protein</fullName>
    </recommendedName>
</protein>
<name>A3U9E5_CROAH</name>
<evidence type="ECO:0000313" key="2">
    <source>
        <dbReference type="Proteomes" id="UP000002297"/>
    </source>
</evidence>
<keyword evidence="2" id="KW-1185">Reference proteome</keyword>
<sequence>MNNLKVLLILFLCSTYTYSIGQTILAQNIEPYNFGMFTLGGQSSGVLNLTENSTLTTSQNITVLNQSTISAAKFLVTTTSVFPINVSISTSDVYLVNQFNETILLQPELPNDESFNISVLNPLTVSLGASLLISNNSPGHYNGDVEVMFIINSE</sequence>
<gene>
    <name evidence="1" type="ordered locus">CA2559_10363</name>
</gene>
<accession>A3U9E5</accession>
<dbReference type="AlphaFoldDB" id="A3U9E5"/>
<evidence type="ECO:0000313" key="1">
    <source>
        <dbReference type="EMBL" id="EAP86431.1"/>
    </source>
</evidence>
<dbReference type="KEGG" id="cat:CA2559_10363"/>
<dbReference type="STRING" id="216432.CA2559_10363"/>
<dbReference type="GeneID" id="89453813"/>
<dbReference type="HOGENOM" id="CLU_1701331_0_0_10"/>
<dbReference type="RefSeq" id="WP_013187816.1">
    <property type="nucleotide sequence ID" value="NC_014230.1"/>
</dbReference>
<organism evidence="1 2">
    <name type="scientific">Croceibacter atlanticus (strain ATCC BAA-628 / JCM 21780 / CIP 108009 / IAM 15332 / KCTC 12090 / HTCC2559)</name>
    <dbReference type="NCBI Taxonomy" id="216432"/>
    <lineage>
        <taxon>Bacteria</taxon>
        <taxon>Pseudomonadati</taxon>
        <taxon>Bacteroidota</taxon>
        <taxon>Flavobacteriia</taxon>
        <taxon>Flavobacteriales</taxon>
        <taxon>Flavobacteriaceae</taxon>
        <taxon>Croceibacter</taxon>
    </lineage>
</organism>